<dbReference type="InterPro" id="IPR008628">
    <property type="entry name" value="GPP34-like"/>
</dbReference>
<evidence type="ECO:0000256" key="2">
    <source>
        <dbReference type="ARBA" id="ARBA00023034"/>
    </source>
</evidence>
<dbReference type="Proteomes" id="UP000255082">
    <property type="component" value="Unassembled WGS sequence"/>
</dbReference>
<keyword evidence="4" id="KW-0472">Membrane</keyword>
<dbReference type="GO" id="GO:0005737">
    <property type="term" value="C:cytoplasm"/>
    <property type="evidence" value="ECO:0007669"/>
    <property type="project" value="UniProtKB-ARBA"/>
</dbReference>
<evidence type="ECO:0008006" key="8">
    <source>
        <dbReference type="Google" id="ProtNLM"/>
    </source>
</evidence>
<reference evidence="6 7" key="1">
    <citation type="submission" date="2018-06" db="EMBL/GenBank/DDBJ databases">
        <authorList>
            <consortium name="Pathogen Informatics"/>
            <person name="Doyle S."/>
        </authorList>
    </citation>
    <scope>NUCLEOTIDE SEQUENCE [LARGE SCALE GENOMIC DNA]</scope>
    <source>
        <strain evidence="6 7">NCTC13184</strain>
    </source>
</reference>
<dbReference type="AlphaFoldDB" id="A0A378WW16"/>
<evidence type="ECO:0000256" key="3">
    <source>
        <dbReference type="ARBA" id="ARBA00023121"/>
    </source>
</evidence>
<gene>
    <name evidence="6" type="ORF">NCTC13184_03337</name>
</gene>
<evidence type="ECO:0000256" key="4">
    <source>
        <dbReference type="ARBA" id="ARBA00023136"/>
    </source>
</evidence>
<sequence length="203" mass="22289">MSPITHDLLWLLLDDDTGRLVIDRRTAGLAVAVAASADNADGAVHSRRTVSPQRLRRRSLDALHAAHRVRRDRIRLGGMIFRTTWPTTDLLGKQALRCALHRALFDAQPADDTTRALIAILHTAGALAIQCPRWPNRETAYWARQFIAQHDDCRRLAGSLARIEREALADSLGFGTRPLFAARSGRSAPGPGTNMPAASASQY</sequence>
<dbReference type="InterPro" id="IPR038261">
    <property type="entry name" value="GPP34-like_sf"/>
</dbReference>
<evidence type="ECO:0000256" key="1">
    <source>
        <dbReference type="ARBA" id="ARBA00004255"/>
    </source>
</evidence>
<feature type="region of interest" description="Disordered" evidence="5">
    <location>
        <begin position="183"/>
        <end position="203"/>
    </location>
</feature>
<dbReference type="GO" id="GO:0070273">
    <property type="term" value="F:phosphatidylinositol-4-phosphate binding"/>
    <property type="evidence" value="ECO:0007669"/>
    <property type="project" value="InterPro"/>
</dbReference>
<dbReference type="GO" id="GO:0012505">
    <property type="term" value="C:endomembrane system"/>
    <property type="evidence" value="ECO:0007669"/>
    <property type="project" value="UniProtKB-ARBA"/>
</dbReference>
<dbReference type="Pfam" id="PF05719">
    <property type="entry name" value="GPP34"/>
    <property type="match status" value="1"/>
</dbReference>
<keyword evidence="3" id="KW-0446">Lipid-binding</keyword>
<evidence type="ECO:0000256" key="5">
    <source>
        <dbReference type="SAM" id="MobiDB-lite"/>
    </source>
</evidence>
<name>A0A378WW16_9NOCA</name>
<proteinExistence type="predicted"/>
<comment type="subcellular location">
    <subcellularLocation>
        <location evidence="1">Golgi apparatus membrane</location>
        <topology evidence="1">Peripheral membrane protein</topology>
        <orientation evidence="1">Cytoplasmic side</orientation>
    </subcellularLocation>
</comment>
<evidence type="ECO:0000313" key="6">
    <source>
        <dbReference type="EMBL" id="SUA44815.1"/>
    </source>
</evidence>
<evidence type="ECO:0000313" key="7">
    <source>
        <dbReference type="Proteomes" id="UP000255082"/>
    </source>
</evidence>
<accession>A0A378WW16</accession>
<keyword evidence="2" id="KW-0333">Golgi apparatus</keyword>
<dbReference type="EMBL" id="UGRU01000001">
    <property type="protein sequence ID" value="SUA44815.1"/>
    <property type="molecule type" value="Genomic_DNA"/>
</dbReference>
<dbReference type="Gene3D" id="1.10.3630.10">
    <property type="entry name" value="yeast vps74-n-term truncation variant domain like"/>
    <property type="match status" value="1"/>
</dbReference>
<organism evidence="6 7">
    <name type="scientific">Nocardia africana</name>
    <dbReference type="NCBI Taxonomy" id="134964"/>
    <lineage>
        <taxon>Bacteria</taxon>
        <taxon>Bacillati</taxon>
        <taxon>Actinomycetota</taxon>
        <taxon>Actinomycetes</taxon>
        <taxon>Mycobacteriales</taxon>
        <taxon>Nocardiaceae</taxon>
        <taxon>Nocardia</taxon>
    </lineage>
</organism>
<dbReference type="RefSeq" id="WP_167355018.1">
    <property type="nucleotide sequence ID" value="NZ_JAJFOE010000001.1"/>
</dbReference>
<protein>
    <recommendedName>
        <fullName evidence="8">Golgi phosphoprotein 3 (GPP34)</fullName>
    </recommendedName>
</protein>